<dbReference type="InterPro" id="IPR050570">
    <property type="entry name" value="Cell_wall_metabolism_enzyme"/>
</dbReference>
<dbReference type="EMBL" id="BNBC01000008">
    <property type="protein sequence ID" value="GHE69391.1"/>
    <property type="molecule type" value="Genomic_DNA"/>
</dbReference>
<dbReference type="Pfam" id="PF01551">
    <property type="entry name" value="Peptidase_M23"/>
    <property type="match status" value="1"/>
</dbReference>
<keyword evidence="4" id="KW-1185">Reference proteome</keyword>
<dbReference type="Proteomes" id="UP000641386">
    <property type="component" value="Unassembled WGS sequence"/>
</dbReference>
<reference evidence="3" key="2">
    <citation type="submission" date="2020-09" db="EMBL/GenBank/DDBJ databases">
        <authorList>
            <person name="Sun Q."/>
            <person name="Ohkuma M."/>
        </authorList>
    </citation>
    <scope>NUCLEOTIDE SEQUENCE</scope>
    <source>
        <strain evidence="3">JCM 3302</strain>
    </source>
</reference>
<sequence>MAYQQGGYFGQGYHVGCHAPGSMNQQYALDFTLNQGDAVLAPDGADRVVYAGPATDGWSTCGNTDVVDHGGGWWSVVCRLSHVDVTTGARIGNNTVIGKVGGTGGFEPHLHFSLMHNAQIDMAHGGVYGGQSAKPHHMSHLGDGGGYYENFTHGMRMSY</sequence>
<dbReference type="SUPFAM" id="SSF51261">
    <property type="entry name" value="Duplicated hybrid motif"/>
    <property type="match status" value="1"/>
</dbReference>
<organism evidence="3 4">
    <name type="scientific">Streptomyces spiralis</name>
    <dbReference type="NCBI Taxonomy" id="66376"/>
    <lineage>
        <taxon>Bacteria</taxon>
        <taxon>Bacillati</taxon>
        <taxon>Actinomycetota</taxon>
        <taxon>Actinomycetes</taxon>
        <taxon>Kitasatosporales</taxon>
        <taxon>Streptomycetaceae</taxon>
        <taxon>Streptomyces</taxon>
    </lineage>
</organism>
<evidence type="ECO:0000313" key="3">
    <source>
        <dbReference type="EMBL" id="GHE69391.1"/>
    </source>
</evidence>
<comment type="caution">
    <text evidence="3">The sequence shown here is derived from an EMBL/GenBank/DDBJ whole genome shotgun (WGS) entry which is preliminary data.</text>
</comment>
<dbReference type="GO" id="GO:0004222">
    <property type="term" value="F:metalloendopeptidase activity"/>
    <property type="evidence" value="ECO:0007669"/>
    <property type="project" value="TreeGrafter"/>
</dbReference>
<evidence type="ECO:0000259" key="2">
    <source>
        <dbReference type="Pfam" id="PF01551"/>
    </source>
</evidence>
<protein>
    <recommendedName>
        <fullName evidence="2">M23ase beta-sheet core domain-containing protein</fullName>
    </recommendedName>
</protein>
<gene>
    <name evidence="3" type="ORF">GCM10014715_24080</name>
</gene>
<dbReference type="InterPro" id="IPR011055">
    <property type="entry name" value="Dup_hybrid_motif"/>
</dbReference>
<accession>A0A919DRE6</accession>
<dbReference type="RefSeq" id="WP_189899391.1">
    <property type="nucleotide sequence ID" value="NZ_BNBC01000008.1"/>
</dbReference>
<dbReference type="CDD" id="cd12797">
    <property type="entry name" value="M23_peptidase"/>
    <property type="match status" value="1"/>
</dbReference>
<reference evidence="3" key="1">
    <citation type="journal article" date="2014" name="Int. J. Syst. Evol. Microbiol.">
        <title>Complete genome sequence of Corynebacterium casei LMG S-19264T (=DSM 44701T), isolated from a smear-ripened cheese.</title>
        <authorList>
            <consortium name="US DOE Joint Genome Institute (JGI-PGF)"/>
            <person name="Walter F."/>
            <person name="Albersmeier A."/>
            <person name="Kalinowski J."/>
            <person name="Ruckert C."/>
        </authorList>
    </citation>
    <scope>NUCLEOTIDE SEQUENCE</scope>
    <source>
        <strain evidence="3">JCM 3302</strain>
    </source>
</reference>
<evidence type="ECO:0000256" key="1">
    <source>
        <dbReference type="ARBA" id="ARBA00022729"/>
    </source>
</evidence>
<dbReference type="PANTHER" id="PTHR21666:SF289">
    <property type="entry name" value="L-ALA--D-GLU ENDOPEPTIDASE"/>
    <property type="match status" value="1"/>
</dbReference>
<dbReference type="Gene3D" id="2.70.70.10">
    <property type="entry name" value="Glucose Permease (Domain IIA)"/>
    <property type="match status" value="1"/>
</dbReference>
<evidence type="ECO:0000313" key="4">
    <source>
        <dbReference type="Proteomes" id="UP000641386"/>
    </source>
</evidence>
<keyword evidence="1" id="KW-0732">Signal</keyword>
<feature type="domain" description="M23ase beta-sheet core" evidence="2">
    <location>
        <begin position="26"/>
        <end position="118"/>
    </location>
</feature>
<name>A0A919DRE6_9ACTN</name>
<proteinExistence type="predicted"/>
<dbReference type="InterPro" id="IPR016047">
    <property type="entry name" value="M23ase_b-sheet_dom"/>
</dbReference>
<dbReference type="AlphaFoldDB" id="A0A919DRE6"/>
<dbReference type="PANTHER" id="PTHR21666">
    <property type="entry name" value="PEPTIDASE-RELATED"/>
    <property type="match status" value="1"/>
</dbReference>